<gene>
    <name evidence="1" type="ORF">HCN44_008055</name>
</gene>
<sequence length="89" mass="10402">MRAQRYNRVILRVHNWHNGFANAREVKCPEGSFYRQYPQLCEQTCEKPEIVECNPADKNNGPFGCRCDRQHVRHNGICITPDKCPKPCK</sequence>
<dbReference type="OrthoDB" id="7765127at2759"/>
<comment type="caution">
    <text evidence="1">The sequence shown here is derived from an EMBL/GenBank/DDBJ whole genome shotgun (WGS) entry which is preliminary data.</text>
</comment>
<keyword evidence="2" id="KW-1185">Reference proteome</keyword>
<evidence type="ECO:0000313" key="1">
    <source>
        <dbReference type="EMBL" id="KAF7989381.1"/>
    </source>
</evidence>
<dbReference type="AlphaFoldDB" id="A0A834XMC1"/>
<dbReference type="Proteomes" id="UP000639338">
    <property type="component" value="Unassembled WGS sequence"/>
</dbReference>
<reference evidence="1 2" key="1">
    <citation type="submission" date="2020-08" db="EMBL/GenBank/DDBJ databases">
        <title>Aphidius gifuensis genome sequencing and assembly.</title>
        <authorList>
            <person name="Du Z."/>
        </authorList>
    </citation>
    <scope>NUCLEOTIDE SEQUENCE [LARGE SCALE GENOMIC DNA]</scope>
    <source>
        <strain evidence="1">YNYX2018</strain>
        <tissue evidence="1">Adults</tissue>
    </source>
</reference>
<organism evidence="1 2">
    <name type="scientific">Aphidius gifuensis</name>
    <name type="common">Parasitoid wasp</name>
    <dbReference type="NCBI Taxonomy" id="684658"/>
    <lineage>
        <taxon>Eukaryota</taxon>
        <taxon>Metazoa</taxon>
        <taxon>Ecdysozoa</taxon>
        <taxon>Arthropoda</taxon>
        <taxon>Hexapoda</taxon>
        <taxon>Insecta</taxon>
        <taxon>Pterygota</taxon>
        <taxon>Neoptera</taxon>
        <taxon>Endopterygota</taxon>
        <taxon>Hymenoptera</taxon>
        <taxon>Apocrita</taxon>
        <taxon>Ichneumonoidea</taxon>
        <taxon>Braconidae</taxon>
        <taxon>Aphidiinae</taxon>
        <taxon>Aphidius</taxon>
    </lineage>
</organism>
<dbReference type="Gene3D" id="2.10.25.10">
    <property type="entry name" value="Laminin"/>
    <property type="match status" value="1"/>
</dbReference>
<evidence type="ECO:0000313" key="2">
    <source>
        <dbReference type="Proteomes" id="UP000639338"/>
    </source>
</evidence>
<dbReference type="InterPro" id="IPR036084">
    <property type="entry name" value="Ser_inhib-like_sf"/>
</dbReference>
<proteinExistence type="predicted"/>
<accession>A0A834XMC1</accession>
<name>A0A834XMC1_APHGI</name>
<protein>
    <submittedName>
        <fullName evidence="1">Uncharacterized protein</fullName>
    </submittedName>
</protein>
<dbReference type="EMBL" id="JACMRX010000005">
    <property type="protein sequence ID" value="KAF7989381.1"/>
    <property type="molecule type" value="Genomic_DNA"/>
</dbReference>
<dbReference type="SUPFAM" id="SSF57567">
    <property type="entry name" value="Serine protease inhibitors"/>
    <property type="match status" value="1"/>
</dbReference>